<sequence length="102" mass="11469">MKTRHLSAVALLLCTTGLIAGEQDTSSIQAGKKLVNTHCISCHASSFGRDGSGIYTREYRKVRSLSGLKAQVTNCNTMLNLKWFDDEEQQVVLYLNHTFYHF</sequence>
<evidence type="ECO:0000313" key="3">
    <source>
        <dbReference type="Proteomes" id="UP001225906"/>
    </source>
</evidence>
<dbReference type="EMBL" id="JAVCAP010000022">
    <property type="protein sequence ID" value="MDP8568428.1"/>
    <property type="molecule type" value="Genomic_DNA"/>
</dbReference>
<feature type="chain" id="PRO_5046509748" evidence="1">
    <location>
        <begin position="21"/>
        <end position="102"/>
    </location>
</feature>
<comment type="caution">
    <text evidence="2">The sequence shown here is derived from an EMBL/GenBank/DDBJ whole genome shotgun (WGS) entry which is preliminary data.</text>
</comment>
<keyword evidence="1" id="KW-0732">Signal</keyword>
<evidence type="ECO:0000256" key="1">
    <source>
        <dbReference type="SAM" id="SignalP"/>
    </source>
</evidence>
<feature type="signal peptide" evidence="1">
    <location>
        <begin position="1"/>
        <end position="20"/>
    </location>
</feature>
<keyword evidence="3" id="KW-1185">Reference proteome</keyword>
<organism evidence="2 3">
    <name type="scientific">Methylophilus aquaticus</name>
    <dbReference type="NCBI Taxonomy" id="1971610"/>
    <lineage>
        <taxon>Bacteria</taxon>
        <taxon>Pseudomonadati</taxon>
        <taxon>Pseudomonadota</taxon>
        <taxon>Betaproteobacteria</taxon>
        <taxon>Nitrosomonadales</taxon>
        <taxon>Methylophilaceae</taxon>
        <taxon>Methylophilus</taxon>
    </lineage>
</organism>
<proteinExistence type="predicted"/>
<gene>
    <name evidence="2" type="ORF">Q9291_11265</name>
</gene>
<accession>A0ABT9JV38</accession>
<name>A0ABT9JV38_9PROT</name>
<dbReference type="Gene3D" id="1.10.760.10">
    <property type="entry name" value="Cytochrome c-like domain"/>
    <property type="match status" value="1"/>
</dbReference>
<reference evidence="3" key="1">
    <citation type="journal article" date="2019" name="Int. J. Syst. Evol. Microbiol.">
        <title>The Global Catalogue of Microorganisms (GCM) 10K type strain sequencing project: providing services to taxonomists for standard genome sequencing and annotation.</title>
        <authorList>
            <consortium name="The Broad Institute Genomics Platform"/>
            <consortium name="The Broad Institute Genome Sequencing Center for Infectious Disease"/>
            <person name="Wu L."/>
            <person name="Ma J."/>
        </authorList>
    </citation>
    <scope>NUCLEOTIDE SEQUENCE [LARGE SCALE GENOMIC DNA]</scope>
    <source>
        <strain evidence="3">VKM B-3159</strain>
    </source>
</reference>
<dbReference type="RefSeq" id="WP_306390148.1">
    <property type="nucleotide sequence ID" value="NZ_JAVCAP010000022.1"/>
</dbReference>
<dbReference type="InterPro" id="IPR036909">
    <property type="entry name" value="Cyt_c-like_dom_sf"/>
</dbReference>
<evidence type="ECO:0000313" key="2">
    <source>
        <dbReference type="EMBL" id="MDP8568428.1"/>
    </source>
</evidence>
<protein>
    <submittedName>
        <fullName evidence="2">Cytochrome c</fullName>
    </submittedName>
</protein>
<dbReference type="Proteomes" id="UP001225906">
    <property type="component" value="Unassembled WGS sequence"/>
</dbReference>
<dbReference type="SUPFAM" id="SSF46626">
    <property type="entry name" value="Cytochrome c"/>
    <property type="match status" value="1"/>
</dbReference>